<proteinExistence type="predicted"/>
<protein>
    <recommendedName>
        <fullName evidence="5">PaREP1 family protein</fullName>
    </recommendedName>
</protein>
<reference evidence="1" key="4">
    <citation type="journal article" date="2023" name="Microbiol. Resour. Announc.">
        <title>Complete Genome Sequence of Vulcanisaeta souniana Strain IC-059, a Hyperthermophilic Archaeon Isolated from Hot Spring Water in Japan.</title>
        <authorList>
            <person name="Kato S."/>
            <person name="Itoh T."/>
            <person name="Wu L."/>
            <person name="Ma J."/>
            <person name="Ohkuma M."/>
        </authorList>
    </citation>
    <scope>NUCLEOTIDE SEQUENCE</scope>
    <source>
        <strain evidence="1">JCM 11219</strain>
    </source>
</reference>
<dbReference type="EMBL" id="BMNM01000003">
    <property type="protein sequence ID" value="GGI74845.1"/>
    <property type="molecule type" value="Genomic_DNA"/>
</dbReference>
<dbReference type="Gene3D" id="1.20.120.330">
    <property type="entry name" value="Nucleotidyltransferases domain 2"/>
    <property type="match status" value="1"/>
</dbReference>
<dbReference type="AlphaFoldDB" id="A0A830E0I1"/>
<gene>
    <name evidence="2" type="ORF">GCM10007112_09530</name>
    <name evidence="1" type="ORF">Vsou_14360</name>
</gene>
<reference evidence="4" key="3">
    <citation type="submission" date="2022-09" db="EMBL/GenBank/DDBJ databases">
        <title>Complete genome sequence of Vulcanisaeta souniana.</title>
        <authorList>
            <person name="Kato S."/>
            <person name="Itoh T."/>
            <person name="Ohkuma M."/>
        </authorList>
    </citation>
    <scope>NUCLEOTIDE SEQUENCE [LARGE SCALE GENOMIC DNA]</scope>
    <source>
        <strain evidence="4">JCM 11219</strain>
    </source>
</reference>
<reference evidence="2" key="2">
    <citation type="submission" date="2020-09" db="EMBL/GenBank/DDBJ databases">
        <authorList>
            <person name="Sun Q."/>
            <person name="Ohkuma M."/>
        </authorList>
    </citation>
    <scope>NUCLEOTIDE SEQUENCE</scope>
    <source>
        <strain evidence="2">JCM 11219</strain>
    </source>
</reference>
<organism evidence="2 3">
    <name type="scientific">Vulcanisaeta souniana JCM 11219</name>
    <dbReference type="NCBI Taxonomy" id="1293586"/>
    <lineage>
        <taxon>Archaea</taxon>
        <taxon>Thermoproteota</taxon>
        <taxon>Thermoprotei</taxon>
        <taxon>Thermoproteales</taxon>
        <taxon>Thermoproteaceae</taxon>
        <taxon>Vulcanisaeta</taxon>
    </lineage>
</organism>
<evidence type="ECO:0000313" key="2">
    <source>
        <dbReference type="EMBL" id="GGI74845.1"/>
    </source>
</evidence>
<sequence length="82" mass="10182">MAALWNAIAELRGWEHYSHRDYDVIINRLFRETNDKDLPLYFRAAERLHANFYHNFMTKDEYELHREYVLKLINKLRDLLKR</sequence>
<reference evidence="2" key="1">
    <citation type="journal article" date="2014" name="Int. J. Syst. Evol. Microbiol.">
        <title>Complete genome sequence of Corynebacterium casei LMG S-19264T (=DSM 44701T), isolated from a smear-ripened cheese.</title>
        <authorList>
            <consortium name="US DOE Joint Genome Institute (JGI-PGF)"/>
            <person name="Walter F."/>
            <person name="Albersmeier A."/>
            <person name="Kalinowski J."/>
            <person name="Ruckert C."/>
        </authorList>
    </citation>
    <scope>NUCLEOTIDE SEQUENCE</scope>
    <source>
        <strain evidence="2">JCM 11219</strain>
    </source>
</reference>
<keyword evidence="4" id="KW-1185">Reference proteome</keyword>
<dbReference type="EMBL" id="AP026830">
    <property type="protein sequence ID" value="BDR92343.1"/>
    <property type="molecule type" value="Genomic_DNA"/>
</dbReference>
<accession>A0A830E0I1</accession>
<evidence type="ECO:0000313" key="4">
    <source>
        <dbReference type="Proteomes" id="UP001060771"/>
    </source>
</evidence>
<dbReference type="InterPro" id="IPR010268">
    <property type="entry name" value="PaREP1"/>
</dbReference>
<evidence type="ECO:0008006" key="5">
    <source>
        <dbReference type="Google" id="ProtNLM"/>
    </source>
</evidence>
<evidence type="ECO:0000313" key="1">
    <source>
        <dbReference type="EMBL" id="BDR92343.1"/>
    </source>
</evidence>
<dbReference type="Proteomes" id="UP001060771">
    <property type="component" value="Chromosome"/>
</dbReference>
<name>A0A830E0I1_9CREN</name>
<dbReference type="PANTHER" id="PTHR34237">
    <property type="entry name" value="PAREP8-RELATED"/>
    <property type="match status" value="1"/>
</dbReference>
<evidence type="ECO:0000313" key="3">
    <source>
        <dbReference type="Proteomes" id="UP000657075"/>
    </source>
</evidence>
<dbReference type="PANTHER" id="PTHR34237:SF1">
    <property type="entry name" value="PAREP8"/>
    <property type="match status" value="1"/>
</dbReference>
<dbReference type="Pfam" id="PF05942">
    <property type="entry name" value="PaREP1"/>
    <property type="match status" value="1"/>
</dbReference>
<dbReference type="Proteomes" id="UP000657075">
    <property type="component" value="Unassembled WGS sequence"/>
</dbReference>